<evidence type="ECO:0000256" key="7">
    <source>
        <dbReference type="ARBA" id="ARBA00022833"/>
    </source>
</evidence>
<comment type="function">
    <text evidence="2 13">This enzyme scavenges exogenous and endogenous cytidine and 2'-deoxycytidine for UMP synthesis.</text>
</comment>
<evidence type="ECO:0000313" key="15">
    <source>
        <dbReference type="Proteomes" id="UP000887569"/>
    </source>
</evidence>
<dbReference type="InterPro" id="IPR050202">
    <property type="entry name" value="Cyt/Deoxycyt_deaminase"/>
</dbReference>
<proteinExistence type="inferred from homology"/>
<protein>
    <recommendedName>
        <fullName evidence="4 13">Cytidine deaminase</fullName>
        <ecNumber evidence="4 13">3.5.4.5</ecNumber>
    </recommendedName>
    <alternativeName>
        <fullName evidence="8 13">Cytidine aminohydrolase</fullName>
    </alternativeName>
</protein>
<dbReference type="NCBIfam" id="TIGR01354">
    <property type="entry name" value="cyt_deam_tetra"/>
    <property type="match status" value="1"/>
</dbReference>
<keyword evidence="6 13" id="KW-0378">Hydrolase</keyword>
<dbReference type="PROSITE" id="PS00903">
    <property type="entry name" value="CYT_DCMP_DEAMINASES_1"/>
    <property type="match status" value="1"/>
</dbReference>
<feature type="binding site" evidence="11">
    <location>
        <begin position="62"/>
        <end position="68"/>
    </location>
    <ligand>
        <name>substrate</name>
    </ligand>
</feature>
<evidence type="ECO:0000259" key="14">
    <source>
        <dbReference type="PROSITE" id="PS51747"/>
    </source>
</evidence>
<sequence>MKTRETNILSKRIPCCSKMTVDANALTNAAKRAMERSYCPYSKFRVGAAVLTKDGAVITGGNVENASYGATICAERAAVVRAIAEGYTEFRAIAVAGATAEPTSPCGICRQFLVEFGNMQVILTSTISNQRIETTLNKLLPQSFGPKSLTDFANEQKIK</sequence>
<dbReference type="NCBIfam" id="NF004064">
    <property type="entry name" value="PRK05578.1"/>
    <property type="match status" value="1"/>
</dbReference>
<dbReference type="CDD" id="cd01283">
    <property type="entry name" value="cytidine_deaminase"/>
    <property type="match status" value="1"/>
</dbReference>
<keyword evidence="7 12" id="KW-0862">Zinc</keyword>
<dbReference type="EC" id="3.5.4.5" evidence="4 13"/>
<evidence type="ECO:0000256" key="3">
    <source>
        <dbReference type="ARBA" id="ARBA00006576"/>
    </source>
</evidence>
<evidence type="ECO:0000256" key="6">
    <source>
        <dbReference type="ARBA" id="ARBA00022801"/>
    </source>
</evidence>
<evidence type="ECO:0000256" key="9">
    <source>
        <dbReference type="ARBA" id="ARBA00049558"/>
    </source>
</evidence>
<dbReference type="SUPFAM" id="SSF53927">
    <property type="entry name" value="Cytidine deaminase-like"/>
    <property type="match status" value="1"/>
</dbReference>
<dbReference type="Pfam" id="PF00383">
    <property type="entry name" value="dCMP_cyt_deam_1"/>
    <property type="match status" value="1"/>
</dbReference>
<evidence type="ECO:0000256" key="4">
    <source>
        <dbReference type="ARBA" id="ARBA00012783"/>
    </source>
</evidence>
<feature type="domain" description="CMP/dCMP-type deaminase" evidence="14">
    <location>
        <begin position="21"/>
        <end position="147"/>
    </location>
</feature>
<comment type="catalytic activity">
    <reaction evidence="13">
        <text>2'-deoxycytidine + H2O + H(+) = 2'-deoxyuridine + NH4(+)</text>
        <dbReference type="Rhea" id="RHEA:13433"/>
        <dbReference type="ChEBI" id="CHEBI:15377"/>
        <dbReference type="ChEBI" id="CHEBI:15378"/>
        <dbReference type="ChEBI" id="CHEBI:15698"/>
        <dbReference type="ChEBI" id="CHEBI:16450"/>
        <dbReference type="ChEBI" id="CHEBI:28938"/>
        <dbReference type="EC" id="3.5.4.5"/>
    </reaction>
</comment>
<comment type="catalytic activity">
    <reaction evidence="9 13">
        <text>cytidine + H2O + H(+) = uridine + NH4(+)</text>
        <dbReference type="Rhea" id="RHEA:16069"/>
        <dbReference type="ChEBI" id="CHEBI:15377"/>
        <dbReference type="ChEBI" id="CHEBI:15378"/>
        <dbReference type="ChEBI" id="CHEBI:16704"/>
        <dbReference type="ChEBI" id="CHEBI:17562"/>
        <dbReference type="ChEBI" id="CHEBI:28938"/>
        <dbReference type="EC" id="3.5.4.5"/>
    </reaction>
</comment>
<name>A0A915BV15_PARUN</name>
<dbReference type="FunFam" id="3.40.140.10:FF:000008">
    <property type="entry name" value="Cytidine deaminase"/>
    <property type="match status" value="1"/>
</dbReference>
<feature type="binding site" evidence="12">
    <location>
        <position position="106"/>
    </location>
    <ligand>
        <name>Zn(2+)</name>
        <dbReference type="ChEBI" id="CHEBI:29105"/>
        <note>catalytic</note>
    </ligand>
</feature>
<evidence type="ECO:0000256" key="12">
    <source>
        <dbReference type="PIRSR" id="PIRSR606262-3"/>
    </source>
</evidence>
<dbReference type="InterPro" id="IPR002125">
    <property type="entry name" value="CMP_dCMP_dom"/>
</dbReference>
<dbReference type="PROSITE" id="PS51747">
    <property type="entry name" value="CYT_DCMP_DEAMINASES_2"/>
    <property type="match status" value="1"/>
</dbReference>
<evidence type="ECO:0000256" key="11">
    <source>
        <dbReference type="PIRSR" id="PIRSR606262-2"/>
    </source>
</evidence>
<dbReference type="PANTHER" id="PTHR11644">
    <property type="entry name" value="CYTIDINE DEAMINASE"/>
    <property type="match status" value="1"/>
</dbReference>
<dbReference type="PANTHER" id="PTHR11644:SF2">
    <property type="entry name" value="CYTIDINE DEAMINASE"/>
    <property type="match status" value="1"/>
</dbReference>
<evidence type="ECO:0000256" key="5">
    <source>
        <dbReference type="ARBA" id="ARBA00022723"/>
    </source>
</evidence>
<evidence type="ECO:0000256" key="2">
    <source>
        <dbReference type="ARBA" id="ARBA00003949"/>
    </source>
</evidence>
<dbReference type="GO" id="GO:0055086">
    <property type="term" value="P:nucleobase-containing small molecule metabolic process"/>
    <property type="evidence" value="ECO:0007669"/>
    <property type="project" value="UniProtKB-ARBA"/>
</dbReference>
<dbReference type="GO" id="GO:0008270">
    <property type="term" value="F:zinc ion binding"/>
    <property type="evidence" value="ECO:0007669"/>
    <property type="project" value="UniProtKB-UniRule"/>
</dbReference>
<feature type="binding site" evidence="12">
    <location>
        <position position="109"/>
    </location>
    <ligand>
        <name>Zn(2+)</name>
        <dbReference type="ChEBI" id="CHEBI:29105"/>
        <note>catalytic</note>
    </ligand>
</feature>
<dbReference type="GO" id="GO:0005829">
    <property type="term" value="C:cytosol"/>
    <property type="evidence" value="ECO:0007669"/>
    <property type="project" value="TreeGrafter"/>
</dbReference>
<dbReference type="GO" id="GO:0072527">
    <property type="term" value="P:pyrimidine-containing compound metabolic process"/>
    <property type="evidence" value="ECO:0007669"/>
    <property type="project" value="UniProtKB-ARBA"/>
</dbReference>
<evidence type="ECO:0000313" key="16">
    <source>
        <dbReference type="WBParaSite" id="PgR062_g034_t01"/>
    </source>
</evidence>
<dbReference type="GO" id="GO:0042802">
    <property type="term" value="F:identical protein binding"/>
    <property type="evidence" value="ECO:0007669"/>
    <property type="project" value="UniProtKB-ARBA"/>
</dbReference>
<keyword evidence="15" id="KW-1185">Reference proteome</keyword>
<evidence type="ECO:0000256" key="10">
    <source>
        <dbReference type="PIRSR" id="PIRSR606262-1"/>
    </source>
</evidence>
<feature type="active site" description="Proton donor" evidence="10">
    <location>
        <position position="75"/>
    </location>
</feature>
<evidence type="ECO:0000256" key="13">
    <source>
        <dbReference type="RuleBase" id="RU364006"/>
    </source>
</evidence>
<dbReference type="WBParaSite" id="PgR062_g034_t01">
    <property type="protein sequence ID" value="PgR062_g034_t01"/>
    <property type="gene ID" value="PgR062_g034"/>
</dbReference>
<keyword evidence="5 12" id="KW-0479">Metal-binding</keyword>
<dbReference type="GO" id="GO:0004126">
    <property type="term" value="F:cytidine deaminase activity"/>
    <property type="evidence" value="ECO:0007669"/>
    <property type="project" value="UniProtKB-UniRule"/>
</dbReference>
<comment type="similarity">
    <text evidence="3 13">Belongs to the cytidine and deoxycytidylate deaminase family.</text>
</comment>
<comment type="cofactor">
    <cofactor evidence="1 12 13">
        <name>Zn(2+)</name>
        <dbReference type="ChEBI" id="CHEBI:29105"/>
    </cofactor>
</comment>
<dbReference type="Proteomes" id="UP000887569">
    <property type="component" value="Unplaced"/>
</dbReference>
<organism evidence="15 16">
    <name type="scientific">Parascaris univalens</name>
    <name type="common">Nematode worm</name>
    <dbReference type="NCBI Taxonomy" id="6257"/>
    <lineage>
        <taxon>Eukaryota</taxon>
        <taxon>Metazoa</taxon>
        <taxon>Ecdysozoa</taxon>
        <taxon>Nematoda</taxon>
        <taxon>Chromadorea</taxon>
        <taxon>Rhabditida</taxon>
        <taxon>Spirurina</taxon>
        <taxon>Ascaridomorpha</taxon>
        <taxon>Ascaridoidea</taxon>
        <taxon>Ascarididae</taxon>
        <taxon>Parascaris</taxon>
    </lineage>
</organism>
<reference evidence="16" key="1">
    <citation type="submission" date="2022-11" db="UniProtKB">
        <authorList>
            <consortium name="WormBaseParasite"/>
        </authorList>
    </citation>
    <scope>IDENTIFICATION</scope>
</reference>
<dbReference type="AlphaFoldDB" id="A0A915BV15"/>
<evidence type="ECO:0000256" key="1">
    <source>
        <dbReference type="ARBA" id="ARBA00001947"/>
    </source>
</evidence>
<dbReference type="Gene3D" id="3.40.140.10">
    <property type="entry name" value="Cytidine Deaminase, domain 2"/>
    <property type="match status" value="1"/>
</dbReference>
<accession>A0A915BV15</accession>
<evidence type="ECO:0000256" key="8">
    <source>
        <dbReference type="ARBA" id="ARBA00032005"/>
    </source>
</evidence>
<dbReference type="InterPro" id="IPR016192">
    <property type="entry name" value="APOBEC/CMP_deaminase_Zn-bd"/>
</dbReference>
<dbReference type="InterPro" id="IPR016193">
    <property type="entry name" value="Cytidine_deaminase-like"/>
</dbReference>
<dbReference type="InterPro" id="IPR006262">
    <property type="entry name" value="Cyt_deam_tetra"/>
</dbReference>
<feature type="binding site" evidence="12">
    <location>
        <position position="73"/>
    </location>
    <ligand>
        <name>Zn(2+)</name>
        <dbReference type="ChEBI" id="CHEBI:29105"/>
        <note>catalytic</note>
    </ligand>
</feature>